<keyword evidence="2" id="KW-0472">Membrane</keyword>
<keyword evidence="2" id="KW-1133">Transmembrane helix</keyword>
<sequence length="549" mass="58690">MFINENRDTSNSSLALIQSSTNSSNITTLSLYNLDLNTVAASNSGFVPVTVTDLTLRDCNISTLGSSFTRDWSSLRYVDLSSNRLAETYVGGDHLKELNVSFNSLTGFPWATMVMNTSALDALHIQGNDIADFNVTEDEFVKIQSLSAFTADQPATSSSCQDGAWQAAHGTTFCVLGASTAAVPDSSKSSGSNGDDDSNGLGIITYWLIGGAIVVFLLLLVLLWQRRCHDRENDSSPVVSPEATGPNTPKYTGNVALEDATSRDVAPVVAPRERNFQYVANTHSGYGRSHGNSVESEDSALAVSLANNSSLHNCPPAILELAARCLRADPDERPRASEIVLYLQSIMQERSSIMSAASLPRPGISFDLNTRGSITSPPSQPAPANSVVNLGFSSEQLRQQQTTTTTANYMAGKRSRLSTTKTTTTTTSSRDTGSTSGSHPTAAEALAPAHEIVVSPPAGVSRKVVRTKLPGKGKRTTTTTTTTTRRSSQGSAGVVDDGSYTIEQSSEDDSFRSFGAETVQGLPRSEEVSIDNNRQGQNWVAYEENVREL</sequence>
<feature type="region of interest" description="Disordered" evidence="1">
    <location>
        <begin position="396"/>
        <end position="443"/>
    </location>
</feature>
<evidence type="ECO:0000256" key="1">
    <source>
        <dbReference type="SAM" id="MobiDB-lite"/>
    </source>
</evidence>
<feature type="region of interest" description="Disordered" evidence="1">
    <location>
        <begin position="232"/>
        <end position="254"/>
    </location>
</feature>
<dbReference type="AlphaFoldDB" id="A0A8T1X659"/>
<evidence type="ECO:0000313" key="4">
    <source>
        <dbReference type="Proteomes" id="UP000693981"/>
    </source>
</evidence>
<feature type="region of interest" description="Disordered" evidence="1">
    <location>
        <begin position="468"/>
        <end position="499"/>
    </location>
</feature>
<organism evidence="3 4">
    <name type="scientific">Phytophthora boehmeriae</name>
    <dbReference type="NCBI Taxonomy" id="109152"/>
    <lineage>
        <taxon>Eukaryota</taxon>
        <taxon>Sar</taxon>
        <taxon>Stramenopiles</taxon>
        <taxon>Oomycota</taxon>
        <taxon>Peronosporomycetes</taxon>
        <taxon>Peronosporales</taxon>
        <taxon>Peronosporaceae</taxon>
        <taxon>Phytophthora</taxon>
    </lineage>
</organism>
<dbReference type="Proteomes" id="UP000693981">
    <property type="component" value="Unassembled WGS sequence"/>
</dbReference>
<protein>
    <recommendedName>
        <fullName evidence="5">TKL protein kinase</fullName>
    </recommendedName>
</protein>
<evidence type="ECO:0000313" key="3">
    <source>
        <dbReference type="EMBL" id="KAG7401475.1"/>
    </source>
</evidence>
<keyword evidence="2" id="KW-0812">Transmembrane</keyword>
<dbReference type="EMBL" id="JAGDFL010000012">
    <property type="protein sequence ID" value="KAG7401475.1"/>
    <property type="molecule type" value="Genomic_DNA"/>
</dbReference>
<feature type="transmembrane region" description="Helical" evidence="2">
    <location>
        <begin position="204"/>
        <end position="224"/>
    </location>
</feature>
<feature type="compositionally biased region" description="Low complexity" evidence="1">
    <location>
        <begin position="476"/>
        <end position="486"/>
    </location>
</feature>
<accession>A0A8T1X659</accession>
<name>A0A8T1X659_9STRA</name>
<evidence type="ECO:0008006" key="5">
    <source>
        <dbReference type="Google" id="ProtNLM"/>
    </source>
</evidence>
<feature type="compositionally biased region" description="Low complexity" evidence="1">
    <location>
        <begin position="417"/>
        <end position="438"/>
    </location>
</feature>
<proteinExistence type="predicted"/>
<keyword evidence="4" id="KW-1185">Reference proteome</keyword>
<evidence type="ECO:0000256" key="2">
    <source>
        <dbReference type="SAM" id="Phobius"/>
    </source>
</evidence>
<reference evidence="3" key="1">
    <citation type="submission" date="2021-02" db="EMBL/GenBank/DDBJ databases">
        <authorList>
            <person name="Palmer J.M."/>
        </authorList>
    </citation>
    <scope>NUCLEOTIDE SEQUENCE</scope>
    <source>
        <strain evidence="3">SCRP23</strain>
    </source>
</reference>
<comment type="caution">
    <text evidence="3">The sequence shown here is derived from an EMBL/GenBank/DDBJ whole genome shotgun (WGS) entry which is preliminary data.</text>
</comment>
<gene>
    <name evidence="3" type="ORF">PHYBOEH_001020</name>
</gene>
<dbReference type="OrthoDB" id="4062651at2759"/>